<reference evidence="2 3" key="1">
    <citation type="submission" date="2018-10" db="EMBL/GenBank/DDBJ databases">
        <title>Sequencing the genomes of 1000 actinobacteria strains.</title>
        <authorList>
            <person name="Klenk H.-P."/>
        </authorList>
    </citation>
    <scope>NUCLEOTIDE SEQUENCE [LARGE SCALE GENOMIC DNA]</scope>
    <source>
        <strain evidence="2 3">DSM 17894</strain>
    </source>
</reference>
<dbReference type="InterPro" id="IPR009061">
    <property type="entry name" value="DNA-bd_dom_put_sf"/>
</dbReference>
<dbReference type="EMBL" id="RBKS01000001">
    <property type="protein sequence ID" value="RKR74755.1"/>
    <property type="molecule type" value="Genomic_DNA"/>
</dbReference>
<protein>
    <submittedName>
        <fullName evidence="2">Excisionase family DNA binding protein</fullName>
    </submittedName>
</protein>
<keyword evidence="3" id="KW-1185">Reference proteome</keyword>
<evidence type="ECO:0000313" key="3">
    <source>
        <dbReference type="Proteomes" id="UP000280008"/>
    </source>
</evidence>
<dbReference type="Proteomes" id="UP000280008">
    <property type="component" value="Unassembled WGS sequence"/>
</dbReference>
<evidence type="ECO:0000313" key="2">
    <source>
        <dbReference type="EMBL" id="RKR74755.1"/>
    </source>
</evidence>
<name>A0A495II17_9MICO</name>
<gene>
    <name evidence="2" type="ORF">C8E83_1884</name>
</gene>
<organism evidence="2 3">
    <name type="scientific">Frondihabitans australicus</name>
    <dbReference type="NCBI Taxonomy" id="386892"/>
    <lineage>
        <taxon>Bacteria</taxon>
        <taxon>Bacillati</taxon>
        <taxon>Actinomycetota</taxon>
        <taxon>Actinomycetes</taxon>
        <taxon>Micrococcales</taxon>
        <taxon>Microbacteriaceae</taxon>
        <taxon>Frondihabitans</taxon>
    </lineage>
</organism>
<dbReference type="NCBIfam" id="TIGR01764">
    <property type="entry name" value="excise"/>
    <property type="match status" value="1"/>
</dbReference>
<dbReference type="InterPro" id="IPR041657">
    <property type="entry name" value="HTH_17"/>
</dbReference>
<dbReference type="AlphaFoldDB" id="A0A495II17"/>
<accession>A0A495II17</accession>
<proteinExistence type="predicted"/>
<dbReference type="GO" id="GO:0003677">
    <property type="term" value="F:DNA binding"/>
    <property type="evidence" value="ECO:0007669"/>
    <property type="project" value="InterPro"/>
</dbReference>
<sequence>MPRIDHCSAPAPDPLRACSLTEVAERLCVSLKTVRRMVDSGDLKAFRPHKSGRTIRVSEAALRDFFDAAS</sequence>
<dbReference type="RefSeq" id="WP_170159893.1">
    <property type="nucleotide sequence ID" value="NZ_RBKS01000001.1"/>
</dbReference>
<evidence type="ECO:0000259" key="1">
    <source>
        <dbReference type="Pfam" id="PF12728"/>
    </source>
</evidence>
<dbReference type="InterPro" id="IPR010093">
    <property type="entry name" value="SinI_DNA-bd"/>
</dbReference>
<dbReference type="Pfam" id="PF12728">
    <property type="entry name" value="HTH_17"/>
    <property type="match status" value="1"/>
</dbReference>
<feature type="domain" description="Helix-turn-helix" evidence="1">
    <location>
        <begin position="19"/>
        <end position="68"/>
    </location>
</feature>
<comment type="caution">
    <text evidence="2">The sequence shown here is derived from an EMBL/GenBank/DDBJ whole genome shotgun (WGS) entry which is preliminary data.</text>
</comment>
<dbReference type="SUPFAM" id="SSF46955">
    <property type="entry name" value="Putative DNA-binding domain"/>
    <property type="match status" value="1"/>
</dbReference>